<dbReference type="EC" id="5.6.2.3" evidence="1"/>
<reference evidence="3 4" key="1">
    <citation type="journal article" date="2016" name="Mol. Biol. Evol.">
        <title>Comparative Genomics of Early-Diverging Mushroom-Forming Fungi Provides Insights into the Origins of Lignocellulose Decay Capabilities.</title>
        <authorList>
            <person name="Nagy L.G."/>
            <person name="Riley R."/>
            <person name="Tritt A."/>
            <person name="Adam C."/>
            <person name="Daum C."/>
            <person name="Floudas D."/>
            <person name="Sun H."/>
            <person name="Yadav J.S."/>
            <person name="Pangilinan J."/>
            <person name="Larsson K.H."/>
            <person name="Matsuura K."/>
            <person name="Barry K."/>
            <person name="Labutti K."/>
            <person name="Kuo R."/>
            <person name="Ohm R.A."/>
            <person name="Bhattacharya S.S."/>
            <person name="Shirouzu T."/>
            <person name="Yoshinaga Y."/>
            <person name="Martin F.M."/>
            <person name="Grigoriev I.V."/>
            <person name="Hibbett D.S."/>
        </authorList>
    </citation>
    <scope>NUCLEOTIDE SEQUENCE [LARGE SCALE GENOMIC DNA]</scope>
    <source>
        <strain evidence="3 4">CBS 109695</strain>
    </source>
</reference>
<evidence type="ECO:0000256" key="1">
    <source>
        <dbReference type="RuleBase" id="RU363044"/>
    </source>
</evidence>
<comment type="similarity">
    <text evidence="1">Belongs to the helicase family.</text>
</comment>
<proteinExistence type="inferred from homology"/>
<protein>
    <recommendedName>
        <fullName evidence="1">ATP-dependent DNA helicase</fullName>
        <ecNumber evidence="1">5.6.2.3</ecNumber>
    </recommendedName>
</protein>
<keyword evidence="1" id="KW-0347">Helicase</keyword>
<dbReference type="GO" id="GO:0006281">
    <property type="term" value="P:DNA repair"/>
    <property type="evidence" value="ECO:0007669"/>
    <property type="project" value="UniProtKB-KW"/>
</dbReference>
<organism evidence="3 4">
    <name type="scientific">Athelia psychrophila</name>
    <dbReference type="NCBI Taxonomy" id="1759441"/>
    <lineage>
        <taxon>Eukaryota</taxon>
        <taxon>Fungi</taxon>
        <taxon>Dikarya</taxon>
        <taxon>Basidiomycota</taxon>
        <taxon>Agaricomycotina</taxon>
        <taxon>Agaricomycetes</taxon>
        <taxon>Agaricomycetidae</taxon>
        <taxon>Atheliales</taxon>
        <taxon>Atheliaceae</taxon>
        <taxon>Athelia</taxon>
    </lineage>
</organism>
<dbReference type="GO" id="GO:0000723">
    <property type="term" value="P:telomere maintenance"/>
    <property type="evidence" value="ECO:0007669"/>
    <property type="project" value="InterPro"/>
</dbReference>
<dbReference type="InterPro" id="IPR051055">
    <property type="entry name" value="PIF1_helicase"/>
</dbReference>
<dbReference type="OrthoDB" id="432234at2759"/>
<dbReference type="InterPro" id="IPR027417">
    <property type="entry name" value="P-loop_NTPase"/>
</dbReference>
<dbReference type="SUPFAM" id="SSF52540">
    <property type="entry name" value="P-loop containing nucleoside triphosphate hydrolases"/>
    <property type="match status" value="1"/>
</dbReference>
<keyword evidence="4" id="KW-1185">Reference proteome</keyword>
<comment type="catalytic activity">
    <reaction evidence="1">
        <text>ATP + H2O = ADP + phosphate + H(+)</text>
        <dbReference type="Rhea" id="RHEA:13065"/>
        <dbReference type="ChEBI" id="CHEBI:15377"/>
        <dbReference type="ChEBI" id="CHEBI:15378"/>
        <dbReference type="ChEBI" id="CHEBI:30616"/>
        <dbReference type="ChEBI" id="CHEBI:43474"/>
        <dbReference type="ChEBI" id="CHEBI:456216"/>
        <dbReference type="EC" id="5.6.2.3"/>
    </reaction>
</comment>
<dbReference type="Pfam" id="PF05970">
    <property type="entry name" value="PIF1"/>
    <property type="match status" value="1"/>
</dbReference>
<gene>
    <name evidence="3" type="ORF">FIBSPDRAFT_709602</name>
</gene>
<dbReference type="GO" id="GO:0043139">
    <property type="term" value="F:5'-3' DNA helicase activity"/>
    <property type="evidence" value="ECO:0007669"/>
    <property type="project" value="UniProtKB-EC"/>
</dbReference>
<keyword evidence="1" id="KW-0233">DNA recombination</keyword>
<dbReference type="AlphaFoldDB" id="A0A166V960"/>
<evidence type="ECO:0000313" key="3">
    <source>
        <dbReference type="EMBL" id="KZP32478.1"/>
    </source>
</evidence>
<dbReference type="GO" id="GO:0005524">
    <property type="term" value="F:ATP binding"/>
    <property type="evidence" value="ECO:0007669"/>
    <property type="project" value="UniProtKB-KW"/>
</dbReference>
<dbReference type="PANTHER" id="PTHR47642">
    <property type="entry name" value="ATP-DEPENDENT DNA HELICASE"/>
    <property type="match status" value="1"/>
</dbReference>
<comment type="cofactor">
    <cofactor evidence="1">
        <name>Mg(2+)</name>
        <dbReference type="ChEBI" id="CHEBI:18420"/>
    </cofactor>
</comment>
<dbReference type="InterPro" id="IPR010285">
    <property type="entry name" value="DNA_helicase_pif1-like_DEAD"/>
</dbReference>
<dbReference type="GO" id="GO:0016887">
    <property type="term" value="F:ATP hydrolysis activity"/>
    <property type="evidence" value="ECO:0007669"/>
    <property type="project" value="RHEA"/>
</dbReference>
<keyword evidence="1" id="KW-0234">DNA repair</keyword>
<evidence type="ECO:0000259" key="2">
    <source>
        <dbReference type="Pfam" id="PF05970"/>
    </source>
</evidence>
<feature type="non-terminal residue" evidence="3">
    <location>
        <position position="1"/>
    </location>
</feature>
<keyword evidence="1" id="KW-0547">Nucleotide-binding</keyword>
<name>A0A166V960_9AGAM</name>
<dbReference type="EMBL" id="KV417485">
    <property type="protein sequence ID" value="KZP32478.1"/>
    <property type="molecule type" value="Genomic_DNA"/>
</dbReference>
<feature type="domain" description="DNA helicase Pif1-like DEAD-box helicase" evidence="2">
    <location>
        <begin position="4"/>
        <end position="83"/>
    </location>
</feature>
<evidence type="ECO:0000313" key="4">
    <source>
        <dbReference type="Proteomes" id="UP000076532"/>
    </source>
</evidence>
<keyword evidence="1" id="KW-0227">DNA damage</keyword>
<dbReference type="GO" id="GO:0006310">
    <property type="term" value="P:DNA recombination"/>
    <property type="evidence" value="ECO:0007669"/>
    <property type="project" value="UniProtKB-KW"/>
</dbReference>
<accession>A0A166V960</accession>
<dbReference type="Gene3D" id="3.40.50.300">
    <property type="entry name" value="P-loop containing nucleotide triphosphate hydrolases"/>
    <property type="match status" value="1"/>
</dbReference>
<keyword evidence="1" id="KW-0378">Hydrolase</keyword>
<sequence length="85" mass="9168">VGNNTEQTRAVRAIGEHVILRDEKQLLLYVSGTGGTGKSHVIRTVIRLFEKLGIKDQLLLSAPTGCAAVLINGYTIHALTMLPQS</sequence>
<dbReference type="Proteomes" id="UP000076532">
    <property type="component" value="Unassembled WGS sequence"/>
</dbReference>
<feature type="non-terminal residue" evidence="3">
    <location>
        <position position="85"/>
    </location>
</feature>
<keyword evidence="1" id="KW-0067">ATP-binding</keyword>